<keyword evidence="3" id="KW-0808">Transferase</keyword>
<dbReference type="SUPFAM" id="SSF56112">
    <property type="entry name" value="Protein kinase-like (PK-like)"/>
    <property type="match status" value="1"/>
</dbReference>
<sequence length="400" mass="44809">MAKKRDRWASDSDESDRSDGEEAEAPAAPPAPPRAAAPRQPPQQLQRRPVKQRRHPLIHGCRRVDCFERLDRIEEGSYGVVYRARDIETREIVALKRVKLTREACVNGFPVTALREANVLLTLAHENIVRVKEMVVGDASDQVFMVMTCFDRDLKSCLRDHEGPLAQADMKCLASQLFAAVAHMHSRWYIHRDIKTSNVLYNDDGRLALCDFGLARRFGDPVEPMTTNVVTLWYRCPELLLGATSYSTAVDNWSVGCVLAELLLKQPVFAGRSEVEQLHAIFKVLGAPADGYLTELPLADTLLNFGKRRPKNRLREKFPTATFGSTATTPLTASGLDLLQRLFAYDPASRLGAAQASSHNYFREAPFATPRRYMKLRVEKKVENVAPVIESPPAPENLGM</sequence>
<evidence type="ECO:0000313" key="14">
    <source>
        <dbReference type="Proteomes" id="UP000789595"/>
    </source>
</evidence>
<dbReference type="FunFam" id="3.30.200.20:FF:000172">
    <property type="entry name" value="cyclin-dependent kinase G-2 isoform X1"/>
    <property type="match status" value="1"/>
</dbReference>
<dbReference type="InterPro" id="IPR000719">
    <property type="entry name" value="Prot_kinase_dom"/>
</dbReference>
<reference evidence="13" key="1">
    <citation type="submission" date="2021-11" db="EMBL/GenBank/DDBJ databases">
        <authorList>
            <consortium name="Genoscope - CEA"/>
            <person name="William W."/>
        </authorList>
    </citation>
    <scope>NUCLEOTIDE SEQUENCE</scope>
</reference>
<comment type="caution">
    <text evidence="13">The sequence shown here is derived from an EMBL/GenBank/DDBJ whole genome shotgun (WGS) entry which is preliminary data.</text>
</comment>
<proteinExistence type="inferred from homology"/>
<dbReference type="Gene3D" id="1.10.510.10">
    <property type="entry name" value="Transferase(Phosphotransferase) domain 1"/>
    <property type="match status" value="1"/>
</dbReference>
<dbReference type="PROSITE" id="PS00108">
    <property type="entry name" value="PROTEIN_KINASE_ST"/>
    <property type="match status" value="1"/>
</dbReference>
<name>A0A8J2SM47_9STRA</name>
<dbReference type="InterPro" id="IPR050108">
    <property type="entry name" value="CDK"/>
</dbReference>
<evidence type="ECO:0000313" key="13">
    <source>
        <dbReference type="EMBL" id="CAH0374978.1"/>
    </source>
</evidence>
<feature type="domain" description="Protein kinase" evidence="12">
    <location>
        <begin position="67"/>
        <end position="362"/>
    </location>
</feature>
<accession>A0A8J2SM47</accession>
<keyword evidence="2" id="KW-0723">Serine/threonine-protein kinase</keyword>
<keyword evidence="4" id="KW-0547">Nucleotide-binding</keyword>
<evidence type="ECO:0000256" key="10">
    <source>
        <dbReference type="ARBA" id="ARBA00042858"/>
    </source>
</evidence>
<dbReference type="SMART" id="SM00220">
    <property type="entry name" value="S_TKc"/>
    <property type="match status" value="1"/>
</dbReference>
<evidence type="ECO:0000256" key="6">
    <source>
        <dbReference type="ARBA" id="ARBA00022840"/>
    </source>
</evidence>
<evidence type="ECO:0000256" key="4">
    <source>
        <dbReference type="ARBA" id="ARBA00022741"/>
    </source>
</evidence>
<evidence type="ECO:0000256" key="5">
    <source>
        <dbReference type="ARBA" id="ARBA00022777"/>
    </source>
</evidence>
<dbReference type="AlphaFoldDB" id="A0A8J2SM47"/>
<evidence type="ECO:0000256" key="7">
    <source>
        <dbReference type="ARBA" id="ARBA00038543"/>
    </source>
</evidence>
<feature type="compositionally biased region" description="Basic and acidic residues" evidence="11">
    <location>
        <begin position="7"/>
        <end position="20"/>
    </location>
</feature>
<dbReference type="GO" id="GO:0010556">
    <property type="term" value="P:regulation of macromolecule biosynthetic process"/>
    <property type="evidence" value="ECO:0007669"/>
    <property type="project" value="UniProtKB-ARBA"/>
</dbReference>
<evidence type="ECO:0000256" key="1">
    <source>
        <dbReference type="ARBA" id="ARBA00006485"/>
    </source>
</evidence>
<dbReference type="GO" id="GO:0080090">
    <property type="term" value="P:regulation of primary metabolic process"/>
    <property type="evidence" value="ECO:0007669"/>
    <property type="project" value="UniProtKB-ARBA"/>
</dbReference>
<comment type="subunit">
    <text evidence="7">May form a complex composed of at least the catalytic subunit CRK2 and a cyclin.</text>
</comment>
<protein>
    <recommendedName>
        <fullName evidence="8">Cyclin-dependent kinase 2 homolog</fullName>
    </recommendedName>
    <alternativeName>
        <fullName evidence="9">Cell division control protein 2 homolog</fullName>
    </alternativeName>
    <alternativeName>
        <fullName evidence="10">cdc2-related kinase 2</fullName>
    </alternativeName>
</protein>
<dbReference type="GO" id="GO:0005634">
    <property type="term" value="C:nucleus"/>
    <property type="evidence" value="ECO:0007669"/>
    <property type="project" value="TreeGrafter"/>
</dbReference>
<organism evidence="13 14">
    <name type="scientific">Pelagomonas calceolata</name>
    <dbReference type="NCBI Taxonomy" id="35677"/>
    <lineage>
        <taxon>Eukaryota</taxon>
        <taxon>Sar</taxon>
        <taxon>Stramenopiles</taxon>
        <taxon>Ochrophyta</taxon>
        <taxon>Pelagophyceae</taxon>
        <taxon>Pelagomonadales</taxon>
        <taxon>Pelagomonadaceae</taxon>
        <taxon>Pelagomonas</taxon>
    </lineage>
</organism>
<dbReference type="PROSITE" id="PS50011">
    <property type="entry name" value="PROTEIN_KINASE_DOM"/>
    <property type="match status" value="1"/>
</dbReference>
<dbReference type="GO" id="GO:0007346">
    <property type="term" value="P:regulation of mitotic cell cycle"/>
    <property type="evidence" value="ECO:0007669"/>
    <property type="project" value="TreeGrafter"/>
</dbReference>
<dbReference type="Proteomes" id="UP000789595">
    <property type="component" value="Unassembled WGS sequence"/>
</dbReference>
<evidence type="ECO:0000256" key="11">
    <source>
        <dbReference type="SAM" id="MobiDB-lite"/>
    </source>
</evidence>
<dbReference type="EMBL" id="CAKKNE010000004">
    <property type="protein sequence ID" value="CAH0374978.1"/>
    <property type="molecule type" value="Genomic_DNA"/>
</dbReference>
<feature type="compositionally biased region" description="Pro residues" evidence="11">
    <location>
        <begin position="27"/>
        <end position="41"/>
    </location>
</feature>
<evidence type="ECO:0000259" key="12">
    <source>
        <dbReference type="PROSITE" id="PS50011"/>
    </source>
</evidence>
<dbReference type="PANTHER" id="PTHR24056:SF107">
    <property type="entry name" value="CYCLIN-DEPENDENT KINASE 11A-RELATED"/>
    <property type="match status" value="1"/>
</dbReference>
<evidence type="ECO:0000256" key="8">
    <source>
        <dbReference type="ARBA" id="ARBA00039612"/>
    </source>
</evidence>
<dbReference type="PANTHER" id="PTHR24056">
    <property type="entry name" value="CELL DIVISION PROTEIN KINASE"/>
    <property type="match status" value="1"/>
</dbReference>
<dbReference type="GO" id="GO:0005524">
    <property type="term" value="F:ATP binding"/>
    <property type="evidence" value="ECO:0007669"/>
    <property type="project" value="UniProtKB-KW"/>
</dbReference>
<keyword evidence="5" id="KW-0418">Kinase</keyword>
<dbReference type="OrthoDB" id="1732493at2759"/>
<dbReference type="Pfam" id="PF00069">
    <property type="entry name" value="Pkinase"/>
    <property type="match status" value="1"/>
</dbReference>
<dbReference type="Gene3D" id="3.30.200.20">
    <property type="entry name" value="Phosphorylase Kinase, domain 1"/>
    <property type="match status" value="1"/>
</dbReference>
<keyword evidence="6" id="KW-0067">ATP-binding</keyword>
<evidence type="ECO:0000256" key="3">
    <source>
        <dbReference type="ARBA" id="ARBA00022679"/>
    </source>
</evidence>
<keyword evidence="14" id="KW-1185">Reference proteome</keyword>
<dbReference type="InterPro" id="IPR011009">
    <property type="entry name" value="Kinase-like_dom_sf"/>
</dbReference>
<dbReference type="GO" id="GO:0004674">
    <property type="term" value="F:protein serine/threonine kinase activity"/>
    <property type="evidence" value="ECO:0007669"/>
    <property type="project" value="UniProtKB-KW"/>
</dbReference>
<dbReference type="InterPro" id="IPR008271">
    <property type="entry name" value="Ser/Thr_kinase_AS"/>
</dbReference>
<gene>
    <name evidence="13" type="ORF">PECAL_4P22920</name>
</gene>
<evidence type="ECO:0000256" key="9">
    <source>
        <dbReference type="ARBA" id="ARBA00041902"/>
    </source>
</evidence>
<comment type="similarity">
    <text evidence="1">Belongs to the protein kinase superfamily. CMGC Ser/Thr protein kinase family. CDC2/CDKX subfamily.</text>
</comment>
<evidence type="ECO:0000256" key="2">
    <source>
        <dbReference type="ARBA" id="ARBA00022527"/>
    </source>
</evidence>
<dbReference type="FunFam" id="1.10.510.10:FF:000624">
    <property type="entry name" value="Mitogen-activated protein kinase"/>
    <property type="match status" value="1"/>
</dbReference>
<feature type="region of interest" description="Disordered" evidence="11">
    <location>
        <begin position="1"/>
        <end position="54"/>
    </location>
</feature>